<dbReference type="AlphaFoldDB" id="A0A8X8ZQK2"/>
<evidence type="ECO:0000256" key="2">
    <source>
        <dbReference type="SAM" id="Phobius"/>
    </source>
</evidence>
<name>A0A8X8ZQK2_SALSN</name>
<feature type="transmembrane region" description="Helical" evidence="2">
    <location>
        <begin position="33"/>
        <end position="52"/>
    </location>
</feature>
<evidence type="ECO:0000256" key="1">
    <source>
        <dbReference type="ARBA" id="ARBA00022670"/>
    </source>
</evidence>
<dbReference type="EMBL" id="PNBA02000009">
    <property type="protein sequence ID" value="KAG6412544.1"/>
    <property type="molecule type" value="Genomic_DNA"/>
</dbReference>
<dbReference type="GO" id="GO:0006508">
    <property type="term" value="P:proteolysis"/>
    <property type="evidence" value="ECO:0007669"/>
    <property type="project" value="UniProtKB-KW"/>
</dbReference>
<keyword evidence="2" id="KW-0812">Transmembrane</keyword>
<feature type="transmembrane region" description="Helical" evidence="2">
    <location>
        <begin position="59"/>
        <end position="78"/>
    </location>
</feature>
<dbReference type="Proteomes" id="UP000298416">
    <property type="component" value="Unassembled WGS sequence"/>
</dbReference>
<evidence type="ECO:0000313" key="3">
    <source>
        <dbReference type="EMBL" id="KAG6412544.1"/>
    </source>
</evidence>
<keyword evidence="4" id="KW-1185">Reference proteome</keyword>
<proteinExistence type="predicted"/>
<keyword evidence="1" id="KW-0645">Protease</keyword>
<keyword evidence="1" id="KW-0378">Hydrolase</keyword>
<feature type="transmembrane region" description="Helical" evidence="2">
    <location>
        <begin position="90"/>
        <end position="111"/>
    </location>
</feature>
<keyword evidence="2" id="KW-0472">Membrane</keyword>
<dbReference type="GO" id="GO:0016020">
    <property type="term" value="C:membrane"/>
    <property type="evidence" value="ECO:0007669"/>
    <property type="project" value="InterPro"/>
</dbReference>
<comment type="caution">
    <text evidence="3">The sequence shown here is derived from an EMBL/GenBank/DDBJ whole genome shotgun (WGS) entry which is preliminary data.</text>
</comment>
<dbReference type="InterPro" id="IPR007369">
    <property type="entry name" value="Peptidase_A22B_SPP"/>
</dbReference>
<organism evidence="3">
    <name type="scientific">Salvia splendens</name>
    <name type="common">Scarlet sage</name>
    <dbReference type="NCBI Taxonomy" id="180675"/>
    <lineage>
        <taxon>Eukaryota</taxon>
        <taxon>Viridiplantae</taxon>
        <taxon>Streptophyta</taxon>
        <taxon>Embryophyta</taxon>
        <taxon>Tracheophyta</taxon>
        <taxon>Spermatophyta</taxon>
        <taxon>Magnoliopsida</taxon>
        <taxon>eudicotyledons</taxon>
        <taxon>Gunneridae</taxon>
        <taxon>Pentapetalae</taxon>
        <taxon>asterids</taxon>
        <taxon>lamiids</taxon>
        <taxon>Lamiales</taxon>
        <taxon>Lamiaceae</taxon>
        <taxon>Nepetoideae</taxon>
        <taxon>Mentheae</taxon>
        <taxon>Salviinae</taxon>
        <taxon>Salvia</taxon>
        <taxon>Salvia subgen. Calosphace</taxon>
        <taxon>core Calosphace</taxon>
    </lineage>
</organism>
<reference evidence="3" key="2">
    <citation type="submission" date="2020-08" db="EMBL/GenBank/DDBJ databases">
        <title>Plant Genome Project.</title>
        <authorList>
            <person name="Zhang R.-G."/>
        </authorList>
    </citation>
    <scope>NUCLEOTIDE SEQUENCE</scope>
    <source>
        <strain evidence="3">Huo1</strain>
        <tissue evidence="3">Leaf</tissue>
    </source>
</reference>
<dbReference type="Pfam" id="PF04258">
    <property type="entry name" value="Peptidase_A22B"/>
    <property type="match status" value="1"/>
</dbReference>
<keyword evidence="2" id="KW-1133">Transmembrane helix</keyword>
<reference evidence="3" key="1">
    <citation type="submission" date="2018-01" db="EMBL/GenBank/DDBJ databases">
        <authorList>
            <person name="Mao J.F."/>
        </authorList>
    </citation>
    <scope>NUCLEOTIDE SEQUENCE</scope>
    <source>
        <strain evidence="3">Huo1</strain>
        <tissue evidence="3">Leaf</tissue>
    </source>
</reference>
<protein>
    <submittedName>
        <fullName evidence="3">Uncharacterized protein</fullName>
    </submittedName>
</protein>
<accession>A0A8X8ZQK2</accession>
<dbReference type="GO" id="GO:0042500">
    <property type="term" value="F:aspartic endopeptidase activity, intramembrane cleaving"/>
    <property type="evidence" value="ECO:0007669"/>
    <property type="project" value="InterPro"/>
</dbReference>
<gene>
    <name evidence="3" type="ORF">SASPL_125224</name>
</gene>
<sequence>MKNHERLANLALAGLTIAPLVVKETMSSEHAMRFPLVRSAMLLSLFLLLTFLSKDLVNAVVTCYFFVLGIAALAATSYPKLKDSCPNHGIIMLLHGIFMFIYFFAALEVEFTKSQILLARFNLLAFDESYSKAEETDENSNKKAD</sequence>
<evidence type="ECO:0000313" key="4">
    <source>
        <dbReference type="Proteomes" id="UP000298416"/>
    </source>
</evidence>